<dbReference type="SUPFAM" id="SSF52540">
    <property type="entry name" value="P-loop containing nucleoside triphosphate hydrolases"/>
    <property type="match status" value="1"/>
</dbReference>
<dbReference type="Proteomes" id="UP000628669">
    <property type="component" value="Unassembled WGS sequence"/>
</dbReference>
<evidence type="ECO:0000313" key="6">
    <source>
        <dbReference type="Proteomes" id="UP000628669"/>
    </source>
</evidence>
<keyword evidence="5" id="KW-0378">Hydrolase</keyword>
<dbReference type="Gene3D" id="3.40.50.300">
    <property type="entry name" value="P-loop containing nucleotide triphosphate hydrolases"/>
    <property type="match status" value="2"/>
</dbReference>
<keyword evidence="5" id="KW-0347">Helicase</keyword>
<evidence type="ECO:0000256" key="1">
    <source>
        <dbReference type="ARBA" id="ARBA00022741"/>
    </source>
</evidence>
<dbReference type="PROSITE" id="PS51192">
    <property type="entry name" value="HELICASE_ATP_BIND_1"/>
    <property type="match status" value="1"/>
</dbReference>
<reference evidence="6" key="1">
    <citation type="submission" date="2021-01" db="EMBL/GenBank/DDBJ databases">
        <title>Genome public.</title>
        <authorList>
            <person name="Liu C."/>
            <person name="Sun Q."/>
        </authorList>
    </citation>
    <scope>NUCLEOTIDE SEQUENCE [LARGE SCALE GENOMIC DNA]</scope>
    <source>
        <strain evidence="6">YIM B02567</strain>
    </source>
</reference>
<dbReference type="EMBL" id="JAENHK010000008">
    <property type="protein sequence ID" value="MBK1896023.1"/>
    <property type="molecule type" value="Genomic_DNA"/>
</dbReference>
<dbReference type="Pfam" id="PF00270">
    <property type="entry name" value="DEAD"/>
    <property type="match status" value="1"/>
</dbReference>
<evidence type="ECO:0000259" key="4">
    <source>
        <dbReference type="PROSITE" id="PS51194"/>
    </source>
</evidence>
<feature type="domain" description="Helicase ATP-binding" evidence="3">
    <location>
        <begin position="32"/>
        <end position="199"/>
    </location>
</feature>
<dbReference type="InterPro" id="IPR052511">
    <property type="entry name" value="ATP-dep_Helicase"/>
</dbReference>
<dbReference type="SMART" id="SM00487">
    <property type="entry name" value="DEXDc"/>
    <property type="match status" value="1"/>
</dbReference>
<organism evidence="5 6">
    <name type="scientific">Chryseobacterium paridis</name>
    <dbReference type="NCBI Taxonomy" id="2800328"/>
    <lineage>
        <taxon>Bacteria</taxon>
        <taxon>Pseudomonadati</taxon>
        <taxon>Bacteroidota</taxon>
        <taxon>Flavobacteriia</taxon>
        <taxon>Flavobacteriales</taxon>
        <taxon>Weeksellaceae</taxon>
        <taxon>Chryseobacterium group</taxon>
        <taxon>Chryseobacterium</taxon>
    </lineage>
</organism>
<proteinExistence type="predicted"/>
<gene>
    <name evidence="5" type="ORF">JHL15_09695</name>
</gene>
<evidence type="ECO:0000313" key="5">
    <source>
        <dbReference type="EMBL" id="MBK1896023.1"/>
    </source>
</evidence>
<dbReference type="InterPro" id="IPR011545">
    <property type="entry name" value="DEAD/DEAH_box_helicase_dom"/>
</dbReference>
<dbReference type="RefSeq" id="WP_200245381.1">
    <property type="nucleotide sequence ID" value="NZ_JAENHK010000008.1"/>
</dbReference>
<dbReference type="PANTHER" id="PTHR47962">
    <property type="entry name" value="ATP-DEPENDENT HELICASE LHR-RELATED-RELATED"/>
    <property type="match status" value="1"/>
</dbReference>
<keyword evidence="2" id="KW-0067">ATP-binding</keyword>
<evidence type="ECO:0000259" key="3">
    <source>
        <dbReference type="PROSITE" id="PS51192"/>
    </source>
</evidence>
<dbReference type="Pfam" id="PF00271">
    <property type="entry name" value="Helicase_C"/>
    <property type="match status" value="1"/>
</dbReference>
<feature type="domain" description="Helicase C-terminal" evidence="4">
    <location>
        <begin position="240"/>
        <end position="395"/>
    </location>
</feature>
<dbReference type="InterPro" id="IPR001650">
    <property type="entry name" value="Helicase_C-like"/>
</dbReference>
<dbReference type="PROSITE" id="PS51194">
    <property type="entry name" value="HELICASE_CTER"/>
    <property type="match status" value="1"/>
</dbReference>
<dbReference type="SMART" id="SM00490">
    <property type="entry name" value="HELICc"/>
    <property type="match status" value="1"/>
</dbReference>
<dbReference type="PANTHER" id="PTHR47962:SF5">
    <property type="entry name" value="ATP-DEPENDENT HELICASE LHR-RELATED"/>
    <property type="match status" value="1"/>
</dbReference>
<accession>A0ABS1FUI2</accession>
<sequence length="716" mass="82632">MTAFDLLSEPIRKYIRDQRWESLRKIQEASIPRILQTENNYVIISKTASGKTEAAFLPILSKVNFKERGVKVLYISPLIALINDQFVRVEKLCEYLDIKVTKWHGEASKAQKDHLIKNPEGIVLITPESLEAMFVNRPYNIHHLFSKLDYIVIDEIHSFLGSERGVHLKSLLSRLQQANENRFKVVALSATVSDVNEYAELKDYLGNSEDTKIIRDNTPKPINVIFKYFPGPVTELPLDLLKDLYVRTHDSKVLVFPNARGRVEEVAVKLKMISERVGGHKNYFSHHSSVDKEVREYVEFFAKNASLQNFCISCTSTLELGIDIGNVDEVVQIDATNSIASLIQRVGRSGRREDKSSNLCLYSTDKWSLLQSIACWLLYTEKYIEPIQVTEKPYDVLLHQILSIVKGSSGLYLVELLDKIAKNPTFSNITEIEVKDIINHLNQIDFLEKLGNEYIIGVEGEKVVNNKDFYSLFHTPTFFKVSSNGVKIGELPLTPQVREDENVYLSAKIWKIKYIDFESKKIEVIPAKDGRKPLFLGDAADTAHLIREKMLEILFSKEVYDFLDQVGQLVLQYFRVELSVFKVTNVKKQRPLLNSNDNIFFYSFAGSQINKTICLLFEEIGIDYRYDESCSIFQFKHSELDLLEKIKATKLNDDQINQILYKHLERNPSMINFSKWGAYLPLRFQAEILKNKLYNFDECFTFLNKIDYVFNEHDVD</sequence>
<evidence type="ECO:0000256" key="2">
    <source>
        <dbReference type="ARBA" id="ARBA00022840"/>
    </source>
</evidence>
<protein>
    <submittedName>
        <fullName evidence="5">DEAD/DEAH box helicase</fullName>
    </submittedName>
</protein>
<name>A0ABS1FUI2_9FLAO</name>
<comment type="caution">
    <text evidence="5">The sequence shown here is derived from an EMBL/GenBank/DDBJ whole genome shotgun (WGS) entry which is preliminary data.</text>
</comment>
<keyword evidence="1" id="KW-0547">Nucleotide-binding</keyword>
<dbReference type="InterPro" id="IPR027417">
    <property type="entry name" value="P-loop_NTPase"/>
</dbReference>
<dbReference type="InterPro" id="IPR014001">
    <property type="entry name" value="Helicase_ATP-bd"/>
</dbReference>
<dbReference type="GO" id="GO:0004386">
    <property type="term" value="F:helicase activity"/>
    <property type="evidence" value="ECO:0007669"/>
    <property type="project" value="UniProtKB-KW"/>
</dbReference>
<keyword evidence="6" id="KW-1185">Reference proteome</keyword>